<proteinExistence type="predicted"/>
<feature type="domain" description="Thioredoxin" evidence="1">
    <location>
        <begin position="201"/>
        <end position="287"/>
    </location>
</feature>
<comment type="caution">
    <text evidence="2">The sequence shown here is derived from an EMBL/GenBank/DDBJ whole genome shotgun (WGS) entry which is preliminary data.</text>
</comment>
<gene>
    <name evidence="2" type="ORF">CDL12_17923</name>
</gene>
<sequence length="297" mass="34651">MATTTRLLCSSASIFFHNFPISSSFTFLPPLISKTRPEPLKVQGSYTQSCYLLINSEILDLEKTKTGEKIQEFHCVEEYDNNLQIFSQEKLVIAHFSASHYKYNAKIQQFMEEQCRLSNEVKFLHVMANESEKTRQLCRRENIEEIPHFVFYRKTEKIHEEAGFQRQKLVSNILYYRDDPFSPVVQLQSREDLQKLIKVHKLDDKLIVLKVGKRQCRPCVKIYPSVLKLASQMVGRAVFARMNADENESCMKILREMDILKVPTFLFVRNGEFCGRYVGSCASTLIREIVKLRSIKE</sequence>
<dbReference type="EMBL" id="NKXS01003527">
    <property type="protein sequence ID" value="PIN09488.1"/>
    <property type="molecule type" value="Genomic_DNA"/>
</dbReference>
<evidence type="ECO:0000259" key="1">
    <source>
        <dbReference type="Pfam" id="PF00085"/>
    </source>
</evidence>
<dbReference type="GO" id="GO:0016656">
    <property type="term" value="F:monodehydroascorbate reductase (NADH) activity"/>
    <property type="evidence" value="ECO:0007669"/>
    <property type="project" value="UniProtKB-EC"/>
</dbReference>
<dbReference type="GO" id="GO:0016671">
    <property type="term" value="F:oxidoreductase activity, acting on a sulfur group of donors, disulfide as acceptor"/>
    <property type="evidence" value="ECO:0007669"/>
    <property type="project" value="InterPro"/>
</dbReference>
<dbReference type="EC" id="1.6.5.4" evidence="2"/>
<name>A0A2G9GW32_9LAMI</name>
<dbReference type="Pfam" id="PF00085">
    <property type="entry name" value="Thioredoxin"/>
    <property type="match status" value="1"/>
</dbReference>
<dbReference type="PANTHER" id="PTHR47578">
    <property type="entry name" value="THIOREDOXIN-LIKE PROTEIN CDSP32, CHLOROPLASTIC"/>
    <property type="match status" value="1"/>
</dbReference>
<evidence type="ECO:0000313" key="3">
    <source>
        <dbReference type="Proteomes" id="UP000231279"/>
    </source>
</evidence>
<keyword evidence="2" id="KW-0560">Oxidoreductase</keyword>
<dbReference type="PANTHER" id="PTHR47578:SF1">
    <property type="entry name" value="THIOREDOXIN-LIKE PROTEIN CDSP32, CHLOROPLASTIC"/>
    <property type="match status" value="1"/>
</dbReference>
<protein>
    <submittedName>
        <fullName evidence="2">Thioredoxin</fullName>
        <ecNumber evidence="2">1.6.5.4</ecNumber>
    </submittedName>
</protein>
<dbReference type="OrthoDB" id="10263751at2759"/>
<dbReference type="InterPro" id="IPR013766">
    <property type="entry name" value="Thioredoxin_domain"/>
</dbReference>
<accession>A0A2G9GW32</accession>
<dbReference type="Proteomes" id="UP000231279">
    <property type="component" value="Unassembled WGS sequence"/>
</dbReference>
<dbReference type="Gene3D" id="3.40.30.10">
    <property type="entry name" value="Glutaredoxin"/>
    <property type="match status" value="2"/>
</dbReference>
<dbReference type="AlphaFoldDB" id="A0A2G9GW32"/>
<evidence type="ECO:0000313" key="2">
    <source>
        <dbReference type="EMBL" id="PIN09488.1"/>
    </source>
</evidence>
<keyword evidence="3" id="KW-1185">Reference proteome</keyword>
<organism evidence="2 3">
    <name type="scientific">Handroanthus impetiginosus</name>
    <dbReference type="NCBI Taxonomy" id="429701"/>
    <lineage>
        <taxon>Eukaryota</taxon>
        <taxon>Viridiplantae</taxon>
        <taxon>Streptophyta</taxon>
        <taxon>Embryophyta</taxon>
        <taxon>Tracheophyta</taxon>
        <taxon>Spermatophyta</taxon>
        <taxon>Magnoliopsida</taxon>
        <taxon>eudicotyledons</taxon>
        <taxon>Gunneridae</taxon>
        <taxon>Pentapetalae</taxon>
        <taxon>asterids</taxon>
        <taxon>lamiids</taxon>
        <taxon>Lamiales</taxon>
        <taxon>Bignoniaceae</taxon>
        <taxon>Crescentiina</taxon>
        <taxon>Tabebuia alliance</taxon>
        <taxon>Handroanthus</taxon>
    </lineage>
</organism>
<dbReference type="InterPro" id="IPR036249">
    <property type="entry name" value="Thioredoxin-like_sf"/>
</dbReference>
<reference evidence="3" key="1">
    <citation type="journal article" date="2018" name="Gigascience">
        <title>Genome assembly of the Pink Ipe (Handroanthus impetiginosus, Bignoniaceae), a highly valued, ecologically keystone Neotropical timber forest tree.</title>
        <authorList>
            <person name="Silva-Junior O.B."/>
            <person name="Grattapaglia D."/>
            <person name="Novaes E."/>
            <person name="Collevatti R.G."/>
        </authorList>
    </citation>
    <scope>NUCLEOTIDE SEQUENCE [LARGE SCALE GENOMIC DNA]</scope>
    <source>
        <strain evidence="3">cv. UFG-1</strain>
    </source>
</reference>
<dbReference type="STRING" id="429701.A0A2G9GW32"/>
<dbReference type="InterPro" id="IPR044192">
    <property type="entry name" value="CDSP32"/>
</dbReference>
<dbReference type="SUPFAM" id="SSF52833">
    <property type="entry name" value="Thioredoxin-like"/>
    <property type="match status" value="2"/>
</dbReference>